<dbReference type="GO" id="GO:0006865">
    <property type="term" value="P:amino acid transport"/>
    <property type="evidence" value="ECO:0007669"/>
    <property type="project" value="UniProtKB-KW"/>
</dbReference>
<name>A0A1G8Q795_9CLOT</name>
<evidence type="ECO:0000313" key="10">
    <source>
        <dbReference type="EMBL" id="SDJ00488.1"/>
    </source>
</evidence>
<keyword evidence="4 8" id="KW-0812">Transmembrane</keyword>
<reference evidence="10 11" key="1">
    <citation type="submission" date="2016-10" db="EMBL/GenBank/DDBJ databases">
        <authorList>
            <person name="de Groot N.N."/>
        </authorList>
    </citation>
    <scope>NUCLEOTIDE SEQUENCE [LARGE SCALE GENOMIC DNA]</scope>
    <source>
        <strain evidence="10 11">CGMCC 1.5058</strain>
    </source>
</reference>
<dbReference type="Pfam" id="PF00528">
    <property type="entry name" value="BPD_transp_1"/>
    <property type="match status" value="1"/>
</dbReference>
<evidence type="ECO:0000256" key="8">
    <source>
        <dbReference type="RuleBase" id="RU363032"/>
    </source>
</evidence>
<keyword evidence="3" id="KW-1003">Cell membrane</keyword>
<feature type="transmembrane region" description="Helical" evidence="8">
    <location>
        <begin position="176"/>
        <end position="197"/>
    </location>
</feature>
<dbReference type="InterPro" id="IPR035906">
    <property type="entry name" value="MetI-like_sf"/>
</dbReference>
<dbReference type="InterPro" id="IPR043429">
    <property type="entry name" value="ArtM/GltK/GlnP/TcyL/YhdX-like"/>
</dbReference>
<organism evidence="10 11">
    <name type="scientific">Proteiniclasticum ruminis</name>
    <dbReference type="NCBI Taxonomy" id="398199"/>
    <lineage>
        <taxon>Bacteria</taxon>
        <taxon>Bacillati</taxon>
        <taxon>Bacillota</taxon>
        <taxon>Clostridia</taxon>
        <taxon>Eubacteriales</taxon>
        <taxon>Clostridiaceae</taxon>
        <taxon>Proteiniclasticum</taxon>
    </lineage>
</organism>
<evidence type="ECO:0000256" key="1">
    <source>
        <dbReference type="ARBA" id="ARBA00004651"/>
    </source>
</evidence>
<evidence type="ECO:0000256" key="7">
    <source>
        <dbReference type="ARBA" id="ARBA00023136"/>
    </source>
</evidence>
<sequence>MIDMIITSYPLLLEGLSQTLFYFITTMITSGLLGLLVAYLYTLKPLKPVLSFYISVVRGTPLLLQLIFIYFGLPYFGITLSRMNAALLGFTFNYTGYIAEILRGGMESIPKDQKDVAFVLGFSRRYTFFRILLPLGIRNSFPSLANEVLVLLKDTALIYALGLSELIKVSRTLANIYVSGTPFLIVGLIYFTLSFFLEKGLKKLEKRMRRVTL</sequence>
<dbReference type="InterPro" id="IPR000515">
    <property type="entry name" value="MetI-like"/>
</dbReference>
<dbReference type="PANTHER" id="PTHR30614:SF0">
    <property type="entry name" value="L-CYSTINE TRANSPORT SYSTEM PERMEASE PROTEIN TCYL"/>
    <property type="match status" value="1"/>
</dbReference>
<feature type="transmembrane region" description="Helical" evidence="8">
    <location>
        <begin position="52"/>
        <end position="73"/>
    </location>
</feature>
<evidence type="ECO:0000259" key="9">
    <source>
        <dbReference type="PROSITE" id="PS50928"/>
    </source>
</evidence>
<keyword evidence="7 8" id="KW-0472">Membrane</keyword>
<evidence type="ECO:0000256" key="4">
    <source>
        <dbReference type="ARBA" id="ARBA00022692"/>
    </source>
</evidence>
<comment type="subcellular location">
    <subcellularLocation>
        <location evidence="1 8">Cell membrane</location>
        <topology evidence="1 8">Multi-pass membrane protein</topology>
    </subcellularLocation>
</comment>
<gene>
    <name evidence="10" type="ORF">SAMN05421804_10652</name>
</gene>
<evidence type="ECO:0000256" key="3">
    <source>
        <dbReference type="ARBA" id="ARBA00022475"/>
    </source>
</evidence>
<dbReference type="Proteomes" id="UP000183255">
    <property type="component" value="Unassembled WGS sequence"/>
</dbReference>
<feature type="transmembrane region" description="Helical" evidence="8">
    <location>
        <begin position="20"/>
        <end position="40"/>
    </location>
</feature>
<proteinExistence type="inferred from homology"/>
<dbReference type="Gene3D" id="1.10.3720.10">
    <property type="entry name" value="MetI-like"/>
    <property type="match status" value="1"/>
</dbReference>
<dbReference type="GO" id="GO:0043190">
    <property type="term" value="C:ATP-binding cassette (ABC) transporter complex"/>
    <property type="evidence" value="ECO:0007669"/>
    <property type="project" value="InterPro"/>
</dbReference>
<dbReference type="GO" id="GO:0022857">
    <property type="term" value="F:transmembrane transporter activity"/>
    <property type="evidence" value="ECO:0007669"/>
    <property type="project" value="InterPro"/>
</dbReference>
<comment type="similarity">
    <text evidence="8">Belongs to the binding-protein-dependent transport system permease family.</text>
</comment>
<dbReference type="RefSeq" id="WP_051651646.1">
    <property type="nucleotide sequence ID" value="NZ_DAMAXS010000034.1"/>
</dbReference>
<dbReference type="SUPFAM" id="SSF161098">
    <property type="entry name" value="MetI-like"/>
    <property type="match status" value="1"/>
</dbReference>
<evidence type="ECO:0000256" key="5">
    <source>
        <dbReference type="ARBA" id="ARBA00022970"/>
    </source>
</evidence>
<dbReference type="CDD" id="cd06261">
    <property type="entry name" value="TM_PBP2"/>
    <property type="match status" value="1"/>
</dbReference>
<keyword evidence="5" id="KW-0029">Amino-acid transport</keyword>
<protein>
    <submittedName>
        <fullName evidence="10">Polar amino acid transport system permease protein</fullName>
    </submittedName>
</protein>
<dbReference type="AlphaFoldDB" id="A0A1G8Q795"/>
<dbReference type="EMBL" id="FNDZ01000006">
    <property type="protein sequence ID" value="SDJ00488.1"/>
    <property type="molecule type" value="Genomic_DNA"/>
</dbReference>
<dbReference type="PROSITE" id="PS50928">
    <property type="entry name" value="ABC_TM1"/>
    <property type="match status" value="1"/>
</dbReference>
<accession>A0A1G8Q795</accession>
<dbReference type="InterPro" id="IPR010065">
    <property type="entry name" value="AA_ABC_transptr_permease_3TM"/>
</dbReference>
<feature type="domain" description="ABC transmembrane type-1" evidence="9">
    <location>
        <begin position="16"/>
        <end position="197"/>
    </location>
</feature>
<dbReference type="NCBIfam" id="TIGR01726">
    <property type="entry name" value="HEQRo_perm_3TM"/>
    <property type="match status" value="1"/>
</dbReference>
<keyword evidence="6 8" id="KW-1133">Transmembrane helix</keyword>
<keyword evidence="2 8" id="KW-0813">Transport</keyword>
<evidence type="ECO:0000256" key="2">
    <source>
        <dbReference type="ARBA" id="ARBA00022448"/>
    </source>
</evidence>
<evidence type="ECO:0000313" key="11">
    <source>
        <dbReference type="Proteomes" id="UP000183255"/>
    </source>
</evidence>
<evidence type="ECO:0000256" key="6">
    <source>
        <dbReference type="ARBA" id="ARBA00022989"/>
    </source>
</evidence>
<dbReference type="PANTHER" id="PTHR30614">
    <property type="entry name" value="MEMBRANE COMPONENT OF AMINO ACID ABC TRANSPORTER"/>
    <property type="match status" value="1"/>
</dbReference>